<feature type="region of interest" description="Disordered" evidence="2">
    <location>
        <begin position="238"/>
        <end position="258"/>
    </location>
</feature>
<feature type="compositionally biased region" description="Acidic residues" evidence="2">
    <location>
        <begin position="59"/>
        <end position="70"/>
    </location>
</feature>
<reference evidence="3 5" key="1">
    <citation type="journal article" date="2012" name="Nature">
        <title>Algal genomes reveal evolutionary mosaicism and the fate of nucleomorphs.</title>
        <authorList>
            <consortium name="DOE Joint Genome Institute"/>
            <person name="Curtis B.A."/>
            <person name="Tanifuji G."/>
            <person name="Burki F."/>
            <person name="Gruber A."/>
            <person name="Irimia M."/>
            <person name="Maruyama S."/>
            <person name="Arias M.C."/>
            <person name="Ball S.G."/>
            <person name="Gile G.H."/>
            <person name="Hirakawa Y."/>
            <person name="Hopkins J.F."/>
            <person name="Kuo A."/>
            <person name="Rensing S.A."/>
            <person name="Schmutz J."/>
            <person name="Symeonidi A."/>
            <person name="Elias M."/>
            <person name="Eveleigh R.J."/>
            <person name="Herman E.K."/>
            <person name="Klute M.J."/>
            <person name="Nakayama T."/>
            <person name="Obornik M."/>
            <person name="Reyes-Prieto A."/>
            <person name="Armbrust E.V."/>
            <person name="Aves S.J."/>
            <person name="Beiko R.G."/>
            <person name="Coutinho P."/>
            <person name="Dacks J.B."/>
            <person name="Durnford D.G."/>
            <person name="Fast N.M."/>
            <person name="Green B.R."/>
            <person name="Grisdale C.J."/>
            <person name="Hempel F."/>
            <person name="Henrissat B."/>
            <person name="Hoppner M.P."/>
            <person name="Ishida K."/>
            <person name="Kim E."/>
            <person name="Koreny L."/>
            <person name="Kroth P.G."/>
            <person name="Liu Y."/>
            <person name="Malik S.B."/>
            <person name="Maier U.G."/>
            <person name="McRose D."/>
            <person name="Mock T."/>
            <person name="Neilson J.A."/>
            <person name="Onodera N.T."/>
            <person name="Poole A.M."/>
            <person name="Pritham E.J."/>
            <person name="Richards T.A."/>
            <person name="Rocap G."/>
            <person name="Roy S.W."/>
            <person name="Sarai C."/>
            <person name="Schaack S."/>
            <person name="Shirato S."/>
            <person name="Slamovits C.H."/>
            <person name="Spencer D.F."/>
            <person name="Suzuki S."/>
            <person name="Worden A.Z."/>
            <person name="Zauner S."/>
            <person name="Barry K."/>
            <person name="Bell C."/>
            <person name="Bharti A.K."/>
            <person name="Crow J.A."/>
            <person name="Grimwood J."/>
            <person name="Kramer R."/>
            <person name="Lindquist E."/>
            <person name="Lucas S."/>
            <person name="Salamov A."/>
            <person name="McFadden G.I."/>
            <person name="Lane C.E."/>
            <person name="Keeling P.J."/>
            <person name="Gray M.W."/>
            <person name="Grigoriev I.V."/>
            <person name="Archibald J.M."/>
        </authorList>
    </citation>
    <scope>NUCLEOTIDE SEQUENCE</scope>
    <source>
        <strain evidence="3 5">CCMP2712</strain>
    </source>
</reference>
<name>L1JY83_GUITC</name>
<sequence>MFKSPIQESEDNKYTDLLSYVKQEAQHEREGWRRRLSETFSEQAAAGNEERSDMQEAKGEEEEEEEEEEGYGVLEARQHELLHLLKKLQISKGELETEVARLTVELHNERKLTEELRQDLRGKMKEFLVLLPESKERAVVELYNEVKKLEISRRRLDMSNRVADMREEIEREKERVFNLLQAARRELAIQGGELIEVKSEWERERRRMQEQREEAEEAMEAERRKMFELFQELLANQVEKNTKEETSDPNSEVDCDEI</sequence>
<dbReference type="AlphaFoldDB" id="L1JY83"/>
<reference evidence="4" key="3">
    <citation type="submission" date="2015-06" db="UniProtKB">
        <authorList>
            <consortium name="EnsemblProtists"/>
        </authorList>
    </citation>
    <scope>IDENTIFICATION</scope>
</reference>
<dbReference type="GeneID" id="17310156"/>
<dbReference type="EnsemblProtists" id="EKX53269">
    <property type="protein sequence ID" value="EKX53269"/>
    <property type="gene ID" value="GUITHDRAFT_133015"/>
</dbReference>
<dbReference type="RefSeq" id="XP_005840249.1">
    <property type="nucleotide sequence ID" value="XM_005840192.1"/>
</dbReference>
<gene>
    <name evidence="3" type="ORF">GUITHDRAFT_133015</name>
</gene>
<accession>L1JY83</accession>
<organism evidence="3">
    <name type="scientific">Guillardia theta (strain CCMP2712)</name>
    <name type="common">Cryptophyte</name>
    <dbReference type="NCBI Taxonomy" id="905079"/>
    <lineage>
        <taxon>Eukaryota</taxon>
        <taxon>Cryptophyceae</taxon>
        <taxon>Pyrenomonadales</taxon>
        <taxon>Geminigeraceae</taxon>
        <taxon>Guillardia</taxon>
    </lineage>
</organism>
<dbReference type="Proteomes" id="UP000011087">
    <property type="component" value="Unassembled WGS sequence"/>
</dbReference>
<feature type="compositionally biased region" description="Basic and acidic residues" evidence="2">
    <location>
        <begin position="48"/>
        <end position="58"/>
    </location>
</feature>
<dbReference type="HOGENOM" id="CLU_1079457_0_0_1"/>
<dbReference type="KEGG" id="gtt:GUITHDRAFT_133015"/>
<keyword evidence="5" id="KW-1185">Reference proteome</keyword>
<evidence type="ECO:0000256" key="2">
    <source>
        <dbReference type="SAM" id="MobiDB-lite"/>
    </source>
</evidence>
<feature type="coiled-coil region" evidence="1">
    <location>
        <begin position="155"/>
        <end position="232"/>
    </location>
</feature>
<protein>
    <submittedName>
        <fullName evidence="3 4">Uncharacterized protein</fullName>
    </submittedName>
</protein>
<evidence type="ECO:0000313" key="5">
    <source>
        <dbReference type="Proteomes" id="UP000011087"/>
    </source>
</evidence>
<feature type="region of interest" description="Disordered" evidence="2">
    <location>
        <begin position="30"/>
        <end position="71"/>
    </location>
</feature>
<evidence type="ECO:0000256" key="1">
    <source>
        <dbReference type="SAM" id="Coils"/>
    </source>
</evidence>
<evidence type="ECO:0000313" key="4">
    <source>
        <dbReference type="EnsemblProtists" id="EKX53269"/>
    </source>
</evidence>
<dbReference type="EMBL" id="JH992970">
    <property type="protein sequence ID" value="EKX53269.1"/>
    <property type="molecule type" value="Genomic_DNA"/>
</dbReference>
<keyword evidence="1" id="KW-0175">Coiled coil</keyword>
<dbReference type="PaxDb" id="55529-EKX53269"/>
<reference evidence="5" key="2">
    <citation type="submission" date="2012-11" db="EMBL/GenBank/DDBJ databases">
        <authorList>
            <person name="Kuo A."/>
            <person name="Curtis B.A."/>
            <person name="Tanifuji G."/>
            <person name="Burki F."/>
            <person name="Gruber A."/>
            <person name="Irimia M."/>
            <person name="Maruyama S."/>
            <person name="Arias M.C."/>
            <person name="Ball S.G."/>
            <person name="Gile G.H."/>
            <person name="Hirakawa Y."/>
            <person name="Hopkins J.F."/>
            <person name="Rensing S.A."/>
            <person name="Schmutz J."/>
            <person name="Symeonidi A."/>
            <person name="Elias M."/>
            <person name="Eveleigh R.J."/>
            <person name="Herman E.K."/>
            <person name="Klute M.J."/>
            <person name="Nakayama T."/>
            <person name="Obornik M."/>
            <person name="Reyes-Prieto A."/>
            <person name="Armbrust E.V."/>
            <person name="Aves S.J."/>
            <person name="Beiko R.G."/>
            <person name="Coutinho P."/>
            <person name="Dacks J.B."/>
            <person name="Durnford D.G."/>
            <person name="Fast N.M."/>
            <person name="Green B.R."/>
            <person name="Grisdale C."/>
            <person name="Hempe F."/>
            <person name="Henrissat B."/>
            <person name="Hoppner M.P."/>
            <person name="Ishida K.-I."/>
            <person name="Kim E."/>
            <person name="Koreny L."/>
            <person name="Kroth P.G."/>
            <person name="Liu Y."/>
            <person name="Malik S.-B."/>
            <person name="Maier U.G."/>
            <person name="McRose D."/>
            <person name="Mock T."/>
            <person name="Neilson J.A."/>
            <person name="Onodera N.T."/>
            <person name="Poole A.M."/>
            <person name="Pritham E.J."/>
            <person name="Richards T.A."/>
            <person name="Rocap G."/>
            <person name="Roy S.W."/>
            <person name="Sarai C."/>
            <person name="Schaack S."/>
            <person name="Shirato S."/>
            <person name="Slamovits C.H."/>
            <person name="Spencer D.F."/>
            <person name="Suzuki S."/>
            <person name="Worden A.Z."/>
            <person name="Zauner S."/>
            <person name="Barry K."/>
            <person name="Bell C."/>
            <person name="Bharti A.K."/>
            <person name="Crow J.A."/>
            <person name="Grimwood J."/>
            <person name="Kramer R."/>
            <person name="Lindquist E."/>
            <person name="Lucas S."/>
            <person name="Salamov A."/>
            <person name="McFadden G.I."/>
            <person name="Lane C.E."/>
            <person name="Keeling P.J."/>
            <person name="Gray M.W."/>
            <person name="Grigoriev I.V."/>
            <person name="Archibald J.M."/>
        </authorList>
    </citation>
    <scope>NUCLEOTIDE SEQUENCE</scope>
    <source>
        <strain evidence="5">CCMP2712</strain>
    </source>
</reference>
<proteinExistence type="predicted"/>
<evidence type="ECO:0000313" key="3">
    <source>
        <dbReference type="EMBL" id="EKX53269.1"/>
    </source>
</evidence>